<keyword evidence="2" id="KW-1185">Reference proteome</keyword>
<dbReference type="Gene3D" id="3.15.10.10">
    <property type="entry name" value="Bactericidal permeability-increasing protein, domain 1"/>
    <property type="match status" value="1"/>
</dbReference>
<dbReference type="InterPro" id="IPR017943">
    <property type="entry name" value="Bactericidal_perm-incr_a/b_dom"/>
</dbReference>
<proteinExistence type="predicted"/>
<dbReference type="Proteomes" id="UP000242188">
    <property type="component" value="Unassembled WGS sequence"/>
</dbReference>
<dbReference type="OrthoDB" id="6088645at2759"/>
<reference evidence="1 2" key="1">
    <citation type="journal article" date="2017" name="Nat. Ecol. Evol.">
        <title>Scallop genome provides insights into evolution of bilaterian karyotype and development.</title>
        <authorList>
            <person name="Wang S."/>
            <person name="Zhang J."/>
            <person name="Jiao W."/>
            <person name="Li J."/>
            <person name="Xun X."/>
            <person name="Sun Y."/>
            <person name="Guo X."/>
            <person name="Huan P."/>
            <person name="Dong B."/>
            <person name="Zhang L."/>
            <person name="Hu X."/>
            <person name="Sun X."/>
            <person name="Wang J."/>
            <person name="Zhao C."/>
            <person name="Wang Y."/>
            <person name="Wang D."/>
            <person name="Huang X."/>
            <person name="Wang R."/>
            <person name="Lv J."/>
            <person name="Li Y."/>
            <person name="Zhang Z."/>
            <person name="Liu B."/>
            <person name="Lu W."/>
            <person name="Hui Y."/>
            <person name="Liang J."/>
            <person name="Zhou Z."/>
            <person name="Hou R."/>
            <person name="Li X."/>
            <person name="Liu Y."/>
            <person name="Li H."/>
            <person name="Ning X."/>
            <person name="Lin Y."/>
            <person name="Zhao L."/>
            <person name="Xing Q."/>
            <person name="Dou J."/>
            <person name="Li Y."/>
            <person name="Mao J."/>
            <person name="Guo H."/>
            <person name="Dou H."/>
            <person name="Li T."/>
            <person name="Mu C."/>
            <person name="Jiang W."/>
            <person name="Fu Q."/>
            <person name="Fu X."/>
            <person name="Miao Y."/>
            <person name="Liu J."/>
            <person name="Yu Q."/>
            <person name="Li R."/>
            <person name="Liao H."/>
            <person name="Li X."/>
            <person name="Kong Y."/>
            <person name="Jiang Z."/>
            <person name="Chourrout D."/>
            <person name="Li R."/>
            <person name="Bao Z."/>
        </authorList>
    </citation>
    <scope>NUCLEOTIDE SEQUENCE [LARGE SCALE GENOMIC DNA]</scope>
    <source>
        <strain evidence="1 2">PY_sf001</strain>
    </source>
</reference>
<organism evidence="1 2">
    <name type="scientific">Mizuhopecten yessoensis</name>
    <name type="common">Japanese scallop</name>
    <name type="synonym">Patinopecten yessoensis</name>
    <dbReference type="NCBI Taxonomy" id="6573"/>
    <lineage>
        <taxon>Eukaryota</taxon>
        <taxon>Metazoa</taxon>
        <taxon>Spiralia</taxon>
        <taxon>Lophotrochozoa</taxon>
        <taxon>Mollusca</taxon>
        <taxon>Bivalvia</taxon>
        <taxon>Autobranchia</taxon>
        <taxon>Pteriomorphia</taxon>
        <taxon>Pectinida</taxon>
        <taxon>Pectinoidea</taxon>
        <taxon>Pectinidae</taxon>
        <taxon>Mizuhopecten</taxon>
    </lineage>
</organism>
<dbReference type="AlphaFoldDB" id="A0A210QXY9"/>
<accession>A0A210QXY9</accession>
<dbReference type="SUPFAM" id="SSF55394">
    <property type="entry name" value="Bactericidal permeability-increasing protein, BPI"/>
    <property type="match status" value="1"/>
</dbReference>
<dbReference type="EMBL" id="NEDP02001298">
    <property type="protein sequence ID" value="OWF53627.1"/>
    <property type="molecule type" value="Genomic_DNA"/>
</dbReference>
<sequence>MQCKDYAGAMKLKNPPIAKNYNTCSVNTWLQLMTARNVGNLNWVNFSSSQYEGIGYHLKQLVERLLQQNIPDQEGAYGNFNYRLTGMRLTSAKLPRASLYPEALFTQRGALTIIGKYVFQYNSFMTHFAEGDFEVHMTELSIIFRQNPVRNNSVSQQQQQAAINPGDIDQDVIVAFIRQGRIECKIGKIKAKFHGGSAGLCHFVSKFLLRAMRTQIENQVAGFIRNLIKDDEDKAIIAILGKAIVVEFFQYGKLQINS</sequence>
<evidence type="ECO:0000313" key="2">
    <source>
        <dbReference type="Proteomes" id="UP000242188"/>
    </source>
</evidence>
<protein>
    <submittedName>
        <fullName evidence="1">Uncharacterized protein</fullName>
    </submittedName>
</protein>
<evidence type="ECO:0000313" key="1">
    <source>
        <dbReference type="EMBL" id="OWF53627.1"/>
    </source>
</evidence>
<name>A0A210QXY9_MIZYE</name>
<gene>
    <name evidence="1" type="ORF">KP79_PYT05271</name>
</gene>
<dbReference type="GO" id="GO:0008289">
    <property type="term" value="F:lipid binding"/>
    <property type="evidence" value="ECO:0007669"/>
    <property type="project" value="InterPro"/>
</dbReference>
<comment type="caution">
    <text evidence="1">The sequence shown here is derived from an EMBL/GenBank/DDBJ whole genome shotgun (WGS) entry which is preliminary data.</text>
</comment>